<gene>
    <name evidence="3" type="ORF">Pan44_28360</name>
</gene>
<dbReference type="Gene3D" id="3.30.700.10">
    <property type="entry name" value="Glycoprotein, Type 4 Pilin"/>
    <property type="match status" value="1"/>
</dbReference>
<evidence type="ECO:0000259" key="2">
    <source>
        <dbReference type="Pfam" id="PF07596"/>
    </source>
</evidence>
<dbReference type="PANTHER" id="PTHR30093">
    <property type="entry name" value="GENERAL SECRETION PATHWAY PROTEIN G"/>
    <property type="match status" value="1"/>
</dbReference>
<dbReference type="NCBIfam" id="TIGR02532">
    <property type="entry name" value="IV_pilin_GFxxxE"/>
    <property type="match status" value="1"/>
</dbReference>
<dbReference type="AlphaFoldDB" id="A0A517SFB4"/>
<evidence type="ECO:0000313" key="4">
    <source>
        <dbReference type="Proteomes" id="UP000315700"/>
    </source>
</evidence>
<name>A0A517SFB4_9PLAN</name>
<dbReference type="InParanoid" id="A0A517SFB4"/>
<dbReference type="SUPFAM" id="SSF54523">
    <property type="entry name" value="Pili subunits"/>
    <property type="match status" value="1"/>
</dbReference>
<reference evidence="3 4" key="1">
    <citation type="submission" date="2019-02" db="EMBL/GenBank/DDBJ databases">
        <title>Deep-cultivation of Planctomycetes and their phenomic and genomic characterization uncovers novel biology.</title>
        <authorList>
            <person name="Wiegand S."/>
            <person name="Jogler M."/>
            <person name="Boedeker C."/>
            <person name="Pinto D."/>
            <person name="Vollmers J."/>
            <person name="Rivas-Marin E."/>
            <person name="Kohn T."/>
            <person name="Peeters S.H."/>
            <person name="Heuer A."/>
            <person name="Rast P."/>
            <person name="Oberbeckmann S."/>
            <person name="Bunk B."/>
            <person name="Jeske O."/>
            <person name="Meyerdierks A."/>
            <person name="Storesund J.E."/>
            <person name="Kallscheuer N."/>
            <person name="Luecker S."/>
            <person name="Lage O.M."/>
            <person name="Pohl T."/>
            <person name="Merkel B.J."/>
            <person name="Hornburger P."/>
            <person name="Mueller R.-W."/>
            <person name="Bruemmer F."/>
            <person name="Labrenz M."/>
            <person name="Spormann A.M."/>
            <person name="Op den Camp H."/>
            <person name="Overmann J."/>
            <person name="Amann R."/>
            <person name="Jetten M.S.M."/>
            <person name="Mascher T."/>
            <person name="Medema M.H."/>
            <person name="Devos D.P."/>
            <person name="Kaster A.-K."/>
            <person name="Ovreas L."/>
            <person name="Rohde M."/>
            <person name="Galperin M.Y."/>
            <person name="Jogler C."/>
        </authorList>
    </citation>
    <scope>NUCLEOTIDE SEQUENCE [LARGE SCALE GENOMIC DNA]</scope>
    <source>
        <strain evidence="3 4">Pan44</strain>
    </source>
</reference>
<feature type="domain" description="DUF1559" evidence="2">
    <location>
        <begin position="32"/>
        <end position="321"/>
    </location>
</feature>
<proteinExistence type="predicted"/>
<dbReference type="InterPro" id="IPR027558">
    <property type="entry name" value="Pre_pil_HX9DG_C"/>
</dbReference>
<dbReference type="KEGG" id="ccos:Pan44_28360"/>
<dbReference type="InterPro" id="IPR011453">
    <property type="entry name" value="DUF1559"/>
</dbReference>
<dbReference type="Pfam" id="PF07963">
    <property type="entry name" value="N_methyl"/>
    <property type="match status" value="1"/>
</dbReference>
<sequence>MRVVRAAFTLIELLVVIAIIAILIALLLPAVQQAREAARRTQCRNNLKQIGLALLNYESTFTVFPPGSCEFRINSFTWTPETSTQVFLLPFLDAATTYQMFDLHAHVEDSPTNAAARRQAVAIYQCPSDPVGSIVPSGALGEERTATGNYMQSSGNSGLQYVPPPPLKLEFGLFYRNSSSRLRDILDGASNTSMFSEIRKGPSVTIAWGDEPVPKAYDLNVASDYFDSTASPIITQTDLAAPRAGCEFRLYRAWTRRGLHYYWGEPKYSYYTHTLPPNSTKRDCIINGAGLSHLAARSYHVGVVNVALADGSVRSVSANIDGPTWSAVGTIAGQEVVTEF</sequence>
<keyword evidence="4" id="KW-1185">Reference proteome</keyword>
<dbReference type="InterPro" id="IPR012902">
    <property type="entry name" value="N_methyl_site"/>
</dbReference>
<feature type="transmembrane region" description="Helical" evidence="1">
    <location>
        <begin position="6"/>
        <end position="31"/>
    </location>
</feature>
<dbReference type="NCBIfam" id="TIGR04294">
    <property type="entry name" value="pre_pil_HX9DG"/>
    <property type="match status" value="1"/>
</dbReference>
<dbReference type="RefSeq" id="WP_145030625.1">
    <property type="nucleotide sequence ID" value="NZ_CP036271.1"/>
</dbReference>
<dbReference type="EMBL" id="CP036271">
    <property type="protein sequence ID" value="QDT54798.1"/>
    <property type="molecule type" value="Genomic_DNA"/>
</dbReference>
<dbReference type="PANTHER" id="PTHR30093:SF2">
    <property type="entry name" value="TYPE II SECRETION SYSTEM PROTEIN H"/>
    <property type="match status" value="1"/>
</dbReference>
<evidence type="ECO:0000256" key="1">
    <source>
        <dbReference type="SAM" id="Phobius"/>
    </source>
</evidence>
<accession>A0A517SFB4</accession>
<keyword evidence="1" id="KW-0472">Membrane</keyword>
<dbReference type="Proteomes" id="UP000315700">
    <property type="component" value="Chromosome"/>
</dbReference>
<dbReference type="Pfam" id="PF07596">
    <property type="entry name" value="SBP_bac_10"/>
    <property type="match status" value="1"/>
</dbReference>
<dbReference type="InterPro" id="IPR045584">
    <property type="entry name" value="Pilin-like"/>
</dbReference>
<dbReference type="OrthoDB" id="264135at2"/>
<evidence type="ECO:0000313" key="3">
    <source>
        <dbReference type="EMBL" id="QDT54798.1"/>
    </source>
</evidence>
<protein>
    <recommendedName>
        <fullName evidence="2">DUF1559 domain-containing protein</fullName>
    </recommendedName>
</protein>
<organism evidence="3 4">
    <name type="scientific">Caulifigura coniformis</name>
    <dbReference type="NCBI Taxonomy" id="2527983"/>
    <lineage>
        <taxon>Bacteria</taxon>
        <taxon>Pseudomonadati</taxon>
        <taxon>Planctomycetota</taxon>
        <taxon>Planctomycetia</taxon>
        <taxon>Planctomycetales</taxon>
        <taxon>Planctomycetaceae</taxon>
        <taxon>Caulifigura</taxon>
    </lineage>
</organism>
<keyword evidence="1" id="KW-0812">Transmembrane</keyword>
<keyword evidence="1" id="KW-1133">Transmembrane helix</keyword>